<dbReference type="InterPro" id="IPR013096">
    <property type="entry name" value="Cupin_2"/>
</dbReference>
<protein>
    <submittedName>
        <fullName evidence="2">Cupin domain-containing protein</fullName>
    </submittedName>
</protein>
<gene>
    <name evidence="2" type="ORF">GPL26_12880</name>
</gene>
<dbReference type="InterPro" id="IPR014710">
    <property type="entry name" value="RmlC-like_jellyroll"/>
</dbReference>
<sequence length="113" mass="12442">MRFLRHLPTAAPESLNSLIQYRPNQVCSMSLYQSQEVQITLLAFDKEEGVSEELYPGDTLFFMVDGEMTLTAGAKEHLLKKGQVMAIPAGVLHSLKSAVSFKILQITAVTSAN</sequence>
<dbReference type="EMBL" id="WQPS01000013">
    <property type="protein sequence ID" value="MBT9810532.1"/>
    <property type="molecule type" value="Genomic_DNA"/>
</dbReference>
<dbReference type="Proteomes" id="UP000708338">
    <property type="component" value="Unassembled WGS sequence"/>
</dbReference>
<dbReference type="AlphaFoldDB" id="A0AA41FFC8"/>
<evidence type="ECO:0000259" key="1">
    <source>
        <dbReference type="Pfam" id="PF07883"/>
    </source>
</evidence>
<evidence type="ECO:0000313" key="2">
    <source>
        <dbReference type="EMBL" id="MBT9810532.1"/>
    </source>
</evidence>
<dbReference type="CDD" id="cd06983">
    <property type="entry name" value="cupin_dsy2733"/>
    <property type="match status" value="1"/>
</dbReference>
<dbReference type="PANTHER" id="PTHR37694">
    <property type="entry name" value="SLR8022 PROTEIN"/>
    <property type="match status" value="1"/>
</dbReference>
<comment type="caution">
    <text evidence="2">The sequence shown here is derived from an EMBL/GenBank/DDBJ whole genome shotgun (WGS) entry which is preliminary data.</text>
</comment>
<dbReference type="SUPFAM" id="SSF51182">
    <property type="entry name" value="RmlC-like cupins"/>
    <property type="match status" value="1"/>
</dbReference>
<dbReference type="PANTHER" id="PTHR37694:SF1">
    <property type="entry name" value="SLR8022 PROTEIN"/>
    <property type="match status" value="1"/>
</dbReference>
<dbReference type="RefSeq" id="WP_117451023.1">
    <property type="nucleotide sequence ID" value="NZ_CABJDD010000004.1"/>
</dbReference>
<evidence type="ECO:0000313" key="3">
    <source>
        <dbReference type="Proteomes" id="UP000708338"/>
    </source>
</evidence>
<proteinExistence type="predicted"/>
<dbReference type="InterPro" id="IPR011051">
    <property type="entry name" value="RmlC_Cupin_sf"/>
</dbReference>
<dbReference type="Pfam" id="PF07883">
    <property type="entry name" value="Cupin_2"/>
    <property type="match status" value="1"/>
</dbReference>
<name>A0AA41FFC8_9FIRM</name>
<organism evidence="2 3">
    <name type="scientific">Enterocloster citroniae</name>
    <dbReference type="NCBI Taxonomy" id="358743"/>
    <lineage>
        <taxon>Bacteria</taxon>
        <taxon>Bacillati</taxon>
        <taxon>Bacillota</taxon>
        <taxon>Clostridia</taxon>
        <taxon>Lachnospirales</taxon>
        <taxon>Lachnospiraceae</taxon>
        <taxon>Enterocloster</taxon>
    </lineage>
</organism>
<dbReference type="Gene3D" id="2.60.120.10">
    <property type="entry name" value="Jelly Rolls"/>
    <property type="match status" value="1"/>
</dbReference>
<feature type="domain" description="Cupin type-2" evidence="1">
    <location>
        <begin position="56"/>
        <end position="97"/>
    </location>
</feature>
<reference evidence="2" key="1">
    <citation type="journal article" date="2021" name="Gut Microbes">
        <title>A synthetic consortium of 100 gut commensals modulates the composition and function in a colon model of the microbiome of elderly subjects.</title>
        <authorList>
            <person name="Perez M."/>
            <person name="Ntemiri A."/>
            <person name="Tan H."/>
            <person name="Harris H.M.B."/>
            <person name="Roager H.M."/>
            <person name="Ribiere C."/>
            <person name="O'Toole P.W."/>
        </authorList>
    </citation>
    <scope>NUCLEOTIDE SEQUENCE</scope>
    <source>
        <strain evidence="2">MCC335</strain>
    </source>
</reference>
<accession>A0AA41FFC8</accession>